<name>A0A6H5IH35_9HYME</name>
<accession>A0A6H5IH35</accession>
<dbReference type="EMBL" id="CADCXV010000858">
    <property type="protein sequence ID" value="CAB0037504.1"/>
    <property type="molecule type" value="Genomic_DNA"/>
</dbReference>
<organism evidence="2 3">
    <name type="scientific">Trichogramma brassicae</name>
    <dbReference type="NCBI Taxonomy" id="86971"/>
    <lineage>
        <taxon>Eukaryota</taxon>
        <taxon>Metazoa</taxon>
        <taxon>Ecdysozoa</taxon>
        <taxon>Arthropoda</taxon>
        <taxon>Hexapoda</taxon>
        <taxon>Insecta</taxon>
        <taxon>Pterygota</taxon>
        <taxon>Neoptera</taxon>
        <taxon>Endopterygota</taxon>
        <taxon>Hymenoptera</taxon>
        <taxon>Apocrita</taxon>
        <taxon>Proctotrupomorpha</taxon>
        <taxon>Chalcidoidea</taxon>
        <taxon>Trichogrammatidae</taxon>
        <taxon>Trichogramma</taxon>
    </lineage>
</organism>
<dbReference type="Proteomes" id="UP000479190">
    <property type="component" value="Unassembled WGS sequence"/>
</dbReference>
<sequence>MEFATGVSYCAYDSRLCVCVFARSRVKVYRPLWRRRSRRSGSGWTPSSHVRDVVAARRHRSGEWQELFLRHLAFRVVPLLLLLTGVYTHTKQCAAWLSKNTCASLARPLARLHITAICMNGSATAAAAHPVCAACSGSSSNSLSKLNKTWRATRQHYYRRDNIRARVRHKDFSNLRGGPVRVSYTYPLNLARSKFVEIYSFPRREDSRVRVHALYSTKRTHYLVQEKCTIFFTACYCSLVHPILTLFYGLHPMRTLAREQLARTQCSQFT</sequence>
<keyword evidence="1" id="KW-0812">Transmembrane</keyword>
<keyword evidence="1" id="KW-1133">Transmembrane helix</keyword>
<dbReference type="AlphaFoldDB" id="A0A6H5IH35"/>
<evidence type="ECO:0000313" key="2">
    <source>
        <dbReference type="EMBL" id="CAB0037504.1"/>
    </source>
</evidence>
<proteinExistence type="predicted"/>
<evidence type="ECO:0000313" key="3">
    <source>
        <dbReference type="Proteomes" id="UP000479190"/>
    </source>
</evidence>
<keyword evidence="3" id="KW-1185">Reference proteome</keyword>
<keyword evidence="1" id="KW-0472">Membrane</keyword>
<reference evidence="2 3" key="1">
    <citation type="submission" date="2020-02" db="EMBL/GenBank/DDBJ databases">
        <authorList>
            <person name="Ferguson B K."/>
        </authorList>
    </citation>
    <scope>NUCLEOTIDE SEQUENCE [LARGE SCALE GENOMIC DNA]</scope>
</reference>
<protein>
    <submittedName>
        <fullName evidence="2">Uncharacterized protein</fullName>
    </submittedName>
</protein>
<gene>
    <name evidence="2" type="ORF">TBRA_LOCUS9331</name>
</gene>
<feature type="transmembrane region" description="Helical" evidence="1">
    <location>
        <begin position="230"/>
        <end position="250"/>
    </location>
</feature>
<evidence type="ECO:0000256" key="1">
    <source>
        <dbReference type="SAM" id="Phobius"/>
    </source>
</evidence>